<sequence>MAVEKYGGCHDNELRDQECAVSRREVVNTNEHNHARNGSCDVEQDCAQDVRDRMKVRQKDIKEREVTNVGYRSSSRRSDFGSSGGGNHGPKHLSLGSVEPPALGSREPTPGFNGTQARVPSVAWVPWNPGLGSLEPRRGFHRTQRLGLMEPSAEPNAWVRWNPSAGFHQTWARVRWNPVLGVPPNPGLGSGVGSMEASLSKEFYWNIDPPTMEGLDAFLAKNNGSTTNMSLT</sequence>
<dbReference type="AlphaFoldDB" id="A0AAV5IXL3"/>
<protein>
    <submittedName>
        <fullName evidence="2">Uncharacterized protein</fullName>
    </submittedName>
</protein>
<dbReference type="EMBL" id="BPVZ01000022">
    <property type="protein sequence ID" value="GKV04574.1"/>
    <property type="molecule type" value="Genomic_DNA"/>
</dbReference>
<evidence type="ECO:0000313" key="2">
    <source>
        <dbReference type="EMBL" id="GKV04574.1"/>
    </source>
</evidence>
<proteinExistence type="predicted"/>
<dbReference type="Proteomes" id="UP001054252">
    <property type="component" value="Unassembled WGS sequence"/>
</dbReference>
<organism evidence="2 3">
    <name type="scientific">Rubroshorea leprosula</name>
    <dbReference type="NCBI Taxonomy" id="152421"/>
    <lineage>
        <taxon>Eukaryota</taxon>
        <taxon>Viridiplantae</taxon>
        <taxon>Streptophyta</taxon>
        <taxon>Embryophyta</taxon>
        <taxon>Tracheophyta</taxon>
        <taxon>Spermatophyta</taxon>
        <taxon>Magnoliopsida</taxon>
        <taxon>eudicotyledons</taxon>
        <taxon>Gunneridae</taxon>
        <taxon>Pentapetalae</taxon>
        <taxon>rosids</taxon>
        <taxon>malvids</taxon>
        <taxon>Malvales</taxon>
        <taxon>Dipterocarpaceae</taxon>
        <taxon>Rubroshorea</taxon>
    </lineage>
</organism>
<accession>A0AAV5IXL3</accession>
<evidence type="ECO:0000256" key="1">
    <source>
        <dbReference type="SAM" id="MobiDB-lite"/>
    </source>
</evidence>
<reference evidence="2 3" key="1">
    <citation type="journal article" date="2021" name="Commun. Biol.">
        <title>The genome of Shorea leprosula (Dipterocarpaceae) highlights the ecological relevance of drought in aseasonal tropical rainforests.</title>
        <authorList>
            <person name="Ng K.K.S."/>
            <person name="Kobayashi M.J."/>
            <person name="Fawcett J.A."/>
            <person name="Hatakeyama M."/>
            <person name="Paape T."/>
            <person name="Ng C.H."/>
            <person name="Ang C.C."/>
            <person name="Tnah L.H."/>
            <person name="Lee C.T."/>
            <person name="Nishiyama T."/>
            <person name="Sese J."/>
            <person name="O'Brien M.J."/>
            <person name="Copetti D."/>
            <person name="Mohd Noor M.I."/>
            <person name="Ong R.C."/>
            <person name="Putra M."/>
            <person name="Sireger I.Z."/>
            <person name="Indrioko S."/>
            <person name="Kosugi Y."/>
            <person name="Izuno A."/>
            <person name="Isagi Y."/>
            <person name="Lee S.L."/>
            <person name="Shimizu K.K."/>
        </authorList>
    </citation>
    <scope>NUCLEOTIDE SEQUENCE [LARGE SCALE GENOMIC DNA]</scope>
    <source>
        <strain evidence="2">214</strain>
    </source>
</reference>
<evidence type="ECO:0000313" key="3">
    <source>
        <dbReference type="Proteomes" id="UP001054252"/>
    </source>
</evidence>
<keyword evidence="3" id="KW-1185">Reference proteome</keyword>
<name>A0AAV5IXL3_9ROSI</name>
<feature type="region of interest" description="Disordered" evidence="1">
    <location>
        <begin position="58"/>
        <end position="117"/>
    </location>
</feature>
<gene>
    <name evidence="2" type="ORF">SLEP1_g16723</name>
</gene>
<comment type="caution">
    <text evidence="2">The sequence shown here is derived from an EMBL/GenBank/DDBJ whole genome shotgun (WGS) entry which is preliminary data.</text>
</comment>